<evidence type="ECO:0008006" key="6">
    <source>
        <dbReference type="Google" id="ProtNLM"/>
    </source>
</evidence>
<evidence type="ECO:0000313" key="3">
    <source>
        <dbReference type="EMBL" id="GHI25647.1"/>
    </source>
</evidence>
<evidence type="ECO:0000313" key="5">
    <source>
        <dbReference type="Proteomes" id="UP001052739"/>
    </source>
</evidence>
<keyword evidence="1" id="KW-0472">Membrane</keyword>
<dbReference type="EMBL" id="BNDW01000084">
    <property type="protein sequence ID" value="GHI25647.1"/>
    <property type="molecule type" value="Genomic_DNA"/>
</dbReference>
<evidence type="ECO:0000313" key="2">
    <source>
        <dbReference type="EMBL" id="GHI23123.1"/>
    </source>
</evidence>
<dbReference type="EMBL" id="BNDW01000035">
    <property type="protein sequence ID" value="GHI23123.1"/>
    <property type="molecule type" value="Genomic_DNA"/>
</dbReference>
<keyword evidence="1" id="KW-1133">Transmembrane helix</keyword>
<gene>
    <name evidence="2" type="ORF">Shyd_44940</name>
    <name evidence="3" type="ORF">Shyd_70180</name>
    <name evidence="4" type="ORF">Shyd_70360</name>
</gene>
<organism evidence="3 5">
    <name type="scientific">Streptomyces hydrogenans</name>
    <dbReference type="NCBI Taxonomy" id="1873719"/>
    <lineage>
        <taxon>Bacteria</taxon>
        <taxon>Bacillati</taxon>
        <taxon>Actinomycetota</taxon>
        <taxon>Actinomycetes</taxon>
        <taxon>Kitasatosporales</taxon>
        <taxon>Streptomycetaceae</taxon>
        <taxon>Streptomyces</taxon>
    </lineage>
</organism>
<feature type="transmembrane region" description="Helical" evidence="1">
    <location>
        <begin position="12"/>
        <end position="28"/>
    </location>
</feature>
<reference evidence="3" key="1">
    <citation type="submission" date="2024-05" db="EMBL/GenBank/DDBJ databases">
        <title>Whole genome shotgun sequence of Streptomyces hydrogenans NBRC 13475.</title>
        <authorList>
            <person name="Komaki H."/>
            <person name="Tamura T."/>
        </authorList>
    </citation>
    <scope>NUCLEOTIDE SEQUENCE</scope>
    <source>
        <strain evidence="3">NBRC 13475</strain>
    </source>
</reference>
<comment type="caution">
    <text evidence="3">The sequence shown here is derived from an EMBL/GenBank/DDBJ whole genome shotgun (WGS) entry which is preliminary data.</text>
</comment>
<proteinExistence type="predicted"/>
<protein>
    <recommendedName>
        <fullName evidence="6">SMODS and SLOG-associating 2TM effector domain-containing protein</fullName>
    </recommendedName>
</protein>
<evidence type="ECO:0000313" key="4">
    <source>
        <dbReference type="EMBL" id="GHI25665.1"/>
    </source>
</evidence>
<accession>A0ABQ3PKV3</accession>
<feature type="transmembrane region" description="Helical" evidence="1">
    <location>
        <begin position="139"/>
        <end position="162"/>
    </location>
</feature>
<dbReference type="Proteomes" id="UP001052739">
    <property type="component" value="Unassembled WGS sequence"/>
</dbReference>
<evidence type="ECO:0000256" key="1">
    <source>
        <dbReference type="SAM" id="Phobius"/>
    </source>
</evidence>
<keyword evidence="1" id="KW-0812">Transmembrane</keyword>
<sequence>MEKSGDLYRRVRVIQVLTFLLSGLSIFIANSYTYVPALLALGLQVYAWSVRRSAANRHSEGEEGRTRGLLLDALGATEERVDLNNWLSRVSPRQGRENPEPVGNDYFASDAPVGMRRLCDHLQENAFWNKMIYKEAADYYGKVLWGFVVVAISATLVAIPLASGEQNLILARLIVVSLASGVAFTQWSEVSAWRSAATKSELLDRRLEALSDCTEEDLRANRVGALLLAYGDYCVATSGAPPTPTWLYERHKEDMNRLWALRLAT</sequence>
<dbReference type="EMBL" id="BNDW01000084">
    <property type="protein sequence ID" value="GHI25665.1"/>
    <property type="molecule type" value="Genomic_DNA"/>
</dbReference>
<keyword evidence="5" id="KW-1185">Reference proteome</keyword>
<name>A0ABQ3PKV3_9ACTN</name>